<evidence type="ECO:0000256" key="1">
    <source>
        <dbReference type="SAM" id="MobiDB-lite"/>
    </source>
</evidence>
<evidence type="ECO:0000313" key="4">
    <source>
        <dbReference type="Proteomes" id="UP000294813"/>
    </source>
</evidence>
<accession>A0A4R2RIN7</accession>
<dbReference type="InterPro" id="IPR001279">
    <property type="entry name" value="Metallo-B-lactamas"/>
</dbReference>
<dbReference type="Pfam" id="PF00753">
    <property type="entry name" value="Lactamase_B"/>
    <property type="match status" value="1"/>
</dbReference>
<evidence type="ECO:0000313" key="3">
    <source>
        <dbReference type="EMBL" id="TCP62704.1"/>
    </source>
</evidence>
<sequence>MPHHFTAAGAAGASQRSPITGRWHIPSRWLLAPLALFFALTIAGCGSQATTGNAVPSAPSSPSHATATAPTAGATAVNGDTASVVPADQRSPITAGDGRLQIHFIDVGQADSTLIATPQGQFVLIDGGNRDDDKIVTNYLQAQGVKKLTAVVATHPHEDHIGGLPAVLKRFSVETVYLPKATSTTKTFENLLNAIEASGAKRVQAKAGVVIPLQDITATMLAPLSNTYDAPNNYSPVIKLTYGKTSFLLTGDAETASESEMIRSGASLQADLLKVGHHGSSTSTSLDFLKAVSPTYAVITVATPNDYGHPHQKILERLAKAKVQVFRTDQNGTIVAVSDGKKLQVIPSRP</sequence>
<dbReference type="EMBL" id="SLXT01000019">
    <property type="protein sequence ID" value="TCP62704.1"/>
    <property type="molecule type" value="Genomic_DNA"/>
</dbReference>
<dbReference type="SUPFAM" id="SSF56281">
    <property type="entry name" value="Metallo-hydrolase/oxidoreductase"/>
    <property type="match status" value="1"/>
</dbReference>
<name>A0A4R2RIN7_9FIRM</name>
<gene>
    <name evidence="3" type="ORF">EDD73_11952</name>
</gene>
<dbReference type="Gene3D" id="3.60.15.10">
    <property type="entry name" value="Ribonuclease Z/Hydroxyacylglutathione hydrolase-like"/>
    <property type="match status" value="1"/>
</dbReference>
<evidence type="ECO:0000259" key="2">
    <source>
        <dbReference type="SMART" id="SM00849"/>
    </source>
</evidence>
<organism evidence="3 4">
    <name type="scientific">Heliophilum fasciatum</name>
    <dbReference type="NCBI Taxonomy" id="35700"/>
    <lineage>
        <taxon>Bacteria</taxon>
        <taxon>Bacillati</taxon>
        <taxon>Bacillota</taxon>
        <taxon>Clostridia</taxon>
        <taxon>Eubacteriales</taxon>
        <taxon>Heliobacteriaceae</taxon>
        <taxon>Heliophilum</taxon>
    </lineage>
</organism>
<protein>
    <submittedName>
        <fullName evidence="3">DNA internalization-related competence protein ComEC/Rec2</fullName>
    </submittedName>
</protein>
<feature type="compositionally biased region" description="Low complexity" evidence="1">
    <location>
        <begin position="54"/>
        <end position="74"/>
    </location>
</feature>
<dbReference type="CDD" id="cd07731">
    <property type="entry name" value="ComA-like_MBL-fold"/>
    <property type="match status" value="1"/>
</dbReference>
<proteinExistence type="predicted"/>
<dbReference type="RefSeq" id="WP_131919740.1">
    <property type="nucleotide sequence ID" value="NZ_JAOQNU010000018.1"/>
</dbReference>
<comment type="caution">
    <text evidence="3">The sequence shown here is derived from an EMBL/GenBank/DDBJ whole genome shotgun (WGS) entry which is preliminary data.</text>
</comment>
<reference evidence="3 4" key="1">
    <citation type="submission" date="2019-03" db="EMBL/GenBank/DDBJ databases">
        <title>Genomic Encyclopedia of Type Strains, Phase IV (KMG-IV): sequencing the most valuable type-strain genomes for metagenomic binning, comparative biology and taxonomic classification.</title>
        <authorList>
            <person name="Goeker M."/>
        </authorList>
    </citation>
    <scope>NUCLEOTIDE SEQUENCE [LARGE SCALE GENOMIC DNA]</scope>
    <source>
        <strain evidence="3 4">DSM 11170</strain>
    </source>
</reference>
<dbReference type="AlphaFoldDB" id="A0A4R2RIN7"/>
<keyword evidence="4" id="KW-1185">Reference proteome</keyword>
<dbReference type="InterPro" id="IPR052159">
    <property type="entry name" value="Competence_DNA_uptake"/>
</dbReference>
<dbReference type="SMART" id="SM00849">
    <property type="entry name" value="Lactamase_B"/>
    <property type="match status" value="1"/>
</dbReference>
<feature type="domain" description="Metallo-beta-lactamase" evidence="2">
    <location>
        <begin position="109"/>
        <end position="311"/>
    </location>
</feature>
<dbReference type="PANTHER" id="PTHR30619">
    <property type="entry name" value="DNA INTERNALIZATION/COMPETENCE PROTEIN COMEC/REC2"/>
    <property type="match status" value="1"/>
</dbReference>
<dbReference type="InterPro" id="IPR036866">
    <property type="entry name" value="RibonucZ/Hydroxyglut_hydro"/>
</dbReference>
<feature type="region of interest" description="Disordered" evidence="1">
    <location>
        <begin position="50"/>
        <end position="74"/>
    </location>
</feature>
<dbReference type="PANTHER" id="PTHR30619:SF7">
    <property type="entry name" value="BETA-LACTAMASE DOMAIN PROTEIN"/>
    <property type="match status" value="1"/>
</dbReference>
<dbReference type="OrthoDB" id="9761531at2"/>
<dbReference type="InterPro" id="IPR035681">
    <property type="entry name" value="ComA-like_MBL"/>
</dbReference>
<dbReference type="Proteomes" id="UP000294813">
    <property type="component" value="Unassembled WGS sequence"/>
</dbReference>